<dbReference type="Pfam" id="PF01695">
    <property type="entry name" value="IstB_IS21"/>
    <property type="match status" value="1"/>
</dbReference>
<dbReference type="EMBL" id="RRUE01000002">
    <property type="protein sequence ID" value="RRN43809.1"/>
    <property type="molecule type" value="Genomic_DNA"/>
</dbReference>
<dbReference type="EMBL" id="RRUE01000002">
    <property type="protein sequence ID" value="RRN44569.1"/>
    <property type="molecule type" value="Genomic_DNA"/>
</dbReference>
<comment type="caution">
    <text evidence="6">The sequence shown here is derived from an EMBL/GenBank/DDBJ whole genome shotgun (WGS) entry which is preliminary data.</text>
</comment>
<keyword evidence="8" id="KW-1185">Reference proteome</keyword>
<dbReference type="SUPFAM" id="SSF52540">
    <property type="entry name" value="P-loop containing nucleoside triphosphate hydrolases"/>
    <property type="match status" value="1"/>
</dbReference>
<dbReference type="RefSeq" id="WP_125094144.1">
    <property type="nucleotide sequence ID" value="NZ_RRUE01000001.1"/>
</dbReference>
<dbReference type="NCBIfam" id="NF038214">
    <property type="entry name" value="IS21_help_AAA"/>
    <property type="match status" value="1"/>
</dbReference>
<evidence type="ECO:0000256" key="1">
    <source>
        <dbReference type="ARBA" id="ARBA00022741"/>
    </source>
</evidence>
<dbReference type="OrthoDB" id="8150723at2"/>
<reference evidence="6 8" key="1">
    <citation type="submission" date="2018-11" db="EMBL/GenBank/DDBJ databases">
        <title>Genome sequencing of Lautropia sp. KCOM 2505 (= ChDC F240).</title>
        <authorList>
            <person name="Kook J.-K."/>
            <person name="Park S.-N."/>
            <person name="Lim Y.K."/>
        </authorList>
    </citation>
    <scope>NUCLEOTIDE SEQUENCE [LARGE SCALE GENOMIC DNA]</scope>
    <source>
        <strain evidence="6 8">KCOM 2505</strain>
    </source>
</reference>
<dbReference type="PANTHER" id="PTHR30050:SF4">
    <property type="entry name" value="ATP-BINDING PROTEIN RV3427C IN INSERTION SEQUENCE-RELATED"/>
    <property type="match status" value="1"/>
</dbReference>
<proteinExistence type="predicted"/>
<feature type="domain" description="IstB-like ATP-binding" evidence="3">
    <location>
        <begin position="8"/>
        <end position="243"/>
    </location>
</feature>
<dbReference type="Proteomes" id="UP000270261">
    <property type="component" value="Unassembled WGS sequence"/>
</dbReference>
<evidence type="ECO:0000313" key="5">
    <source>
        <dbReference type="EMBL" id="RRN43809.1"/>
    </source>
</evidence>
<gene>
    <name evidence="7" type="ORF">EHV23_00050</name>
    <name evidence="4" type="ORF">EHV23_08930</name>
    <name evidence="5" type="ORF">EHV23_10365</name>
    <name evidence="6" type="ORF">EHV23_14950</name>
</gene>
<dbReference type="InterPro" id="IPR047661">
    <property type="entry name" value="IstB"/>
</dbReference>
<sequence length="253" mass="28180">MTHNQTIAQLQELRLQGMAQALQRQLEQPASTELGFEQRLALLVQHEIDSRHDRRSARLLKQASLKYAQAHIEDFDARASRGLERARWMALALSDWATSGATIILSGATGCGKTWLACALGQYACRQGHSTRYLRLPRLGEELGLVRATGTYTRWLGKLAKTQVLILDDWGLVALDAPCREALMEIIDDRAGNRATLITSQLPVDHWHAWIDEPAVADAMLDRLLPQAQRIVLKGESLRAARTKKTPSSANQS</sequence>
<evidence type="ECO:0000313" key="6">
    <source>
        <dbReference type="EMBL" id="RRN44569.1"/>
    </source>
</evidence>
<evidence type="ECO:0000259" key="3">
    <source>
        <dbReference type="Pfam" id="PF01695"/>
    </source>
</evidence>
<evidence type="ECO:0000256" key="2">
    <source>
        <dbReference type="ARBA" id="ARBA00022840"/>
    </source>
</evidence>
<evidence type="ECO:0000313" key="7">
    <source>
        <dbReference type="EMBL" id="RRN44736.1"/>
    </source>
</evidence>
<dbReference type="InterPro" id="IPR027417">
    <property type="entry name" value="P-loop_NTPase"/>
</dbReference>
<evidence type="ECO:0000313" key="8">
    <source>
        <dbReference type="Proteomes" id="UP000270261"/>
    </source>
</evidence>
<dbReference type="CDD" id="cd00009">
    <property type="entry name" value="AAA"/>
    <property type="match status" value="1"/>
</dbReference>
<dbReference type="InterPro" id="IPR028350">
    <property type="entry name" value="DNAC/IstB-like"/>
</dbReference>
<organism evidence="6 8">
    <name type="scientific">Lautropia dentalis</name>
    <dbReference type="NCBI Taxonomy" id="2490857"/>
    <lineage>
        <taxon>Bacteria</taxon>
        <taxon>Pseudomonadati</taxon>
        <taxon>Pseudomonadota</taxon>
        <taxon>Betaproteobacteria</taxon>
        <taxon>Burkholderiales</taxon>
        <taxon>Burkholderiaceae</taxon>
        <taxon>Lautropia</taxon>
    </lineage>
</organism>
<evidence type="ECO:0000313" key="4">
    <source>
        <dbReference type="EMBL" id="RRN43563.1"/>
    </source>
</evidence>
<keyword evidence="1" id="KW-0547">Nucleotide-binding</keyword>
<dbReference type="AlphaFoldDB" id="A0A3R8LRH1"/>
<dbReference type="EMBL" id="RRUE01000002">
    <property type="protein sequence ID" value="RRN43563.1"/>
    <property type="molecule type" value="Genomic_DNA"/>
</dbReference>
<dbReference type="InterPro" id="IPR002611">
    <property type="entry name" value="IstB_ATP-bd"/>
</dbReference>
<keyword evidence="2" id="KW-0067">ATP-binding</keyword>
<dbReference type="GO" id="GO:0005524">
    <property type="term" value="F:ATP binding"/>
    <property type="evidence" value="ECO:0007669"/>
    <property type="project" value="UniProtKB-KW"/>
</dbReference>
<dbReference type="EMBL" id="RRUE01000001">
    <property type="protein sequence ID" value="RRN44736.1"/>
    <property type="molecule type" value="Genomic_DNA"/>
</dbReference>
<protein>
    <submittedName>
        <fullName evidence="6">AAA family ATPase</fullName>
    </submittedName>
</protein>
<dbReference type="PANTHER" id="PTHR30050">
    <property type="entry name" value="CHROMOSOMAL REPLICATION INITIATOR PROTEIN DNAA"/>
    <property type="match status" value="1"/>
</dbReference>
<dbReference type="Gene3D" id="3.40.50.300">
    <property type="entry name" value="P-loop containing nucleotide triphosphate hydrolases"/>
    <property type="match status" value="1"/>
</dbReference>
<dbReference type="PIRSF" id="PIRSF003073">
    <property type="entry name" value="DNAC_TnpB_IstB"/>
    <property type="match status" value="1"/>
</dbReference>
<name>A0A3R8LRH1_9BURK</name>
<dbReference type="GO" id="GO:0006260">
    <property type="term" value="P:DNA replication"/>
    <property type="evidence" value="ECO:0007669"/>
    <property type="project" value="TreeGrafter"/>
</dbReference>
<accession>A0A3R8LRH1</accession>